<sequence length="225" mass="25218">MSCEEFDFDCISIGSWINDQLLAPKGYKAECSLEIDQNIFPFNDFRADASGAPIFAPQNCCLIRVTPLSAAAYLGYEETVKTLLKLPDPHESNELISPLSLAHLGGHSSIAKLLTERDETSNTSNTAHIAARTGQSQYIRHLYQKFRLQGVSDVDSVPPAIHALYLDDDEQIKEVFAVLLELDKDALDTRGIWKYHWTCTELARAMKKSDNLVHWLEDKCLSLTS</sequence>
<dbReference type="AlphaFoldDB" id="X0LXP0"/>
<dbReference type="HOGENOM" id="CLU_106367_0_0_1"/>
<reference evidence="1" key="1">
    <citation type="submission" date="2011-11" db="EMBL/GenBank/DDBJ databases">
        <title>The Genome Sequence of Fusarium oxysporum Cotton.</title>
        <authorList>
            <consortium name="The Broad Institute Genome Sequencing Platform"/>
            <person name="Ma L.-J."/>
            <person name="Gale L.R."/>
            <person name="Schwartz D.C."/>
            <person name="Zhou S."/>
            <person name="Corby-Kistler H."/>
            <person name="Young S.K."/>
            <person name="Zeng Q."/>
            <person name="Gargeya S."/>
            <person name="Fitzgerald M."/>
            <person name="Haas B."/>
            <person name="Abouelleil A."/>
            <person name="Alvarado L."/>
            <person name="Arachchi H.M."/>
            <person name="Berlin A."/>
            <person name="Brown A."/>
            <person name="Chapman S.B."/>
            <person name="Chen Z."/>
            <person name="Dunbar C."/>
            <person name="Freedman E."/>
            <person name="Gearin G."/>
            <person name="Goldberg J."/>
            <person name="Griggs A."/>
            <person name="Gujja S."/>
            <person name="Heiman D."/>
            <person name="Howarth C."/>
            <person name="Larson L."/>
            <person name="Lui A."/>
            <person name="MacDonald P.J.P."/>
            <person name="Montmayeur A."/>
            <person name="Murphy C."/>
            <person name="Neiman D."/>
            <person name="Pearson M."/>
            <person name="Priest M."/>
            <person name="Roberts A."/>
            <person name="Saif S."/>
            <person name="Shea T."/>
            <person name="Shenoy N."/>
            <person name="Sisk P."/>
            <person name="Stolte C."/>
            <person name="Sykes S."/>
            <person name="Wortman J."/>
            <person name="Nusbaum C."/>
            <person name="Birren B."/>
        </authorList>
    </citation>
    <scope>NUCLEOTIDE SEQUENCE [LARGE SCALE GENOMIC DNA]</scope>
    <source>
        <strain evidence="1">25433</strain>
    </source>
</reference>
<organism evidence="1">
    <name type="scientific">Fusarium oxysporum f. sp. vasinfectum 25433</name>
    <dbReference type="NCBI Taxonomy" id="1089449"/>
    <lineage>
        <taxon>Eukaryota</taxon>
        <taxon>Fungi</taxon>
        <taxon>Dikarya</taxon>
        <taxon>Ascomycota</taxon>
        <taxon>Pezizomycotina</taxon>
        <taxon>Sordariomycetes</taxon>
        <taxon>Hypocreomycetidae</taxon>
        <taxon>Hypocreales</taxon>
        <taxon>Nectriaceae</taxon>
        <taxon>Fusarium</taxon>
        <taxon>Fusarium oxysporum species complex</taxon>
    </lineage>
</organism>
<dbReference type="InterPro" id="IPR036770">
    <property type="entry name" value="Ankyrin_rpt-contain_sf"/>
</dbReference>
<protein>
    <submittedName>
        <fullName evidence="1">Uncharacterized protein</fullName>
    </submittedName>
</protein>
<dbReference type="InterPro" id="IPR002110">
    <property type="entry name" value="Ankyrin_rpt"/>
</dbReference>
<gene>
    <name evidence="1" type="ORF">FOTG_18291</name>
</gene>
<dbReference type="Gene3D" id="1.25.40.20">
    <property type="entry name" value="Ankyrin repeat-containing domain"/>
    <property type="match status" value="1"/>
</dbReference>
<reference evidence="1" key="2">
    <citation type="submission" date="2012-05" db="EMBL/GenBank/DDBJ databases">
        <title>The Genome Annotation of Fusarium oxysporum Cotton.</title>
        <authorList>
            <consortium name="The Broad Institute Genomics Platform"/>
            <person name="Ma L.-J."/>
            <person name="Corby-Kistler H."/>
            <person name="Broz K."/>
            <person name="Gale L.R."/>
            <person name="Jonkers W."/>
            <person name="O'Donnell K."/>
            <person name="Ploetz R."/>
            <person name="Steinberg C."/>
            <person name="Schwartz D.C."/>
            <person name="VanEtten H."/>
            <person name="Zhou S."/>
            <person name="Young S.K."/>
            <person name="Zeng Q."/>
            <person name="Gargeya S."/>
            <person name="Fitzgerald M."/>
            <person name="Abouelleil A."/>
            <person name="Alvarado L."/>
            <person name="Chapman S.B."/>
            <person name="Gainer-Dewar J."/>
            <person name="Goldberg J."/>
            <person name="Griggs A."/>
            <person name="Gujja S."/>
            <person name="Hansen M."/>
            <person name="Howarth C."/>
            <person name="Imamovic A."/>
            <person name="Ireland A."/>
            <person name="Larimer J."/>
            <person name="McCowan C."/>
            <person name="Murphy C."/>
            <person name="Pearson M."/>
            <person name="Poon T.W."/>
            <person name="Priest M."/>
            <person name="Roberts A."/>
            <person name="Saif S."/>
            <person name="Shea T."/>
            <person name="Sykes S."/>
            <person name="Wortman J."/>
            <person name="Nusbaum C."/>
            <person name="Birren B."/>
        </authorList>
    </citation>
    <scope>NUCLEOTIDE SEQUENCE</scope>
    <source>
        <strain evidence="1">25433</strain>
    </source>
</reference>
<accession>X0LXP0</accession>
<dbReference type="OrthoDB" id="5034377at2759"/>
<dbReference type="EMBL" id="JH658160">
    <property type="protein sequence ID" value="EXM13250.1"/>
    <property type="molecule type" value="Genomic_DNA"/>
</dbReference>
<dbReference type="SUPFAM" id="SSF48403">
    <property type="entry name" value="Ankyrin repeat"/>
    <property type="match status" value="1"/>
</dbReference>
<name>X0LXP0_FUSOX</name>
<dbReference type="Pfam" id="PF12796">
    <property type="entry name" value="Ank_2"/>
    <property type="match status" value="1"/>
</dbReference>
<evidence type="ECO:0000313" key="1">
    <source>
        <dbReference type="EMBL" id="EXM13250.1"/>
    </source>
</evidence>
<proteinExistence type="predicted"/>
<dbReference type="Proteomes" id="UP000030701">
    <property type="component" value="Unassembled WGS sequence"/>
</dbReference>